<dbReference type="AlphaFoldDB" id="A0A7J5B281"/>
<sequence>MTRPLVIFTDTTDLSQEPAARLLREAGYATAHLELPTSPGPDAVVPREHLDAVAAVVGYARITADVLAQLPSLHLLATSSVGTDMIDADAAAARGVKIVTLAGVATEEVAAHALTLLLAAERSLLRSLQLVRSGEWTDEATARLQTPRRLSSLTLGLVGLGRIGGRLAEIARPSFGRVLAFDPYAKEAPDGVELVDSLEDLLRASDSLSLHLPLTAESRGIIDAAALALLPAGAVVVNVSRAGLVDVAAIQAALASGALRTYAADVLDGEPPHPSDAMRTDPGTLITPHTAWWSDAALAGYEAQPAHNIIAELGAPADPTWSPS</sequence>
<dbReference type="Gene3D" id="3.40.50.720">
    <property type="entry name" value="NAD(P)-binding Rossmann-like Domain"/>
    <property type="match status" value="2"/>
</dbReference>
<dbReference type="Pfam" id="PF02826">
    <property type="entry name" value="2-Hacid_dh_C"/>
    <property type="match status" value="1"/>
</dbReference>
<keyword evidence="3" id="KW-0520">NAD</keyword>
<comment type="caution">
    <text evidence="5">The sequence shown here is derived from an EMBL/GenBank/DDBJ whole genome shotgun (WGS) entry which is preliminary data.</text>
</comment>
<dbReference type="PANTHER" id="PTHR43761">
    <property type="entry name" value="D-ISOMER SPECIFIC 2-HYDROXYACID DEHYDROGENASE FAMILY PROTEIN (AFU_ORTHOLOGUE AFUA_1G13630)"/>
    <property type="match status" value="1"/>
</dbReference>
<dbReference type="SUPFAM" id="SSF52283">
    <property type="entry name" value="Formate/glycerate dehydrogenase catalytic domain-like"/>
    <property type="match status" value="1"/>
</dbReference>
<proteinExistence type="inferred from homology"/>
<accession>A0A7J5B281</accession>
<protein>
    <submittedName>
        <fullName evidence="5">C-terminal binding protein</fullName>
    </submittedName>
</protein>
<dbReference type="Proteomes" id="UP000490386">
    <property type="component" value="Unassembled WGS sequence"/>
</dbReference>
<comment type="similarity">
    <text evidence="1">Belongs to the D-isomer specific 2-hydroxyacid dehydrogenase family.</text>
</comment>
<dbReference type="InterPro" id="IPR050418">
    <property type="entry name" value="D-iso_2-hydroxyacid_DH_PdxB"/>
</dbReference>
<reference evidence="5 6" key="1">
    <citation type="submission" date="2019-09" db="EMBL/GenBank/DDBJ databases">
        <title>Phylogeny of genus Pseudoclavibacter and closely related genus.</title>
        <authorList>
            <person name="Li Y."/>
        </authorList>
    </citation>
    <scope>NUCLEOTIDE SEQUENCE [LARGE SCALE GENOMIC DNA]</scope>
    <source>
        <strain evidence="5 6">THG-MD12</strain>
    </source>
</reference>
<evidence type="ECO:0000313" key="5">
    <source>
        <dbReference type="EMBL" id="KAB1638071.1"/>
    </source>
</evidence>
<dbReference type="InterPro" id="IPR036291">
    <property type="entry name" value="NAD(P)-bd_dom_sf"/>
</dbReference>
<name>A0A7J5B281_9MICO</name>
<evidence type="ECO:0000313" key="6">
    <source>
        <dbReference type="Proteomes" id="UP000490386"/>
    </source>
</evidence>
<dbReference type="SUPFAM" id="SSF51735">
    <property type="entry name" value="NAD(P)-binding Rossmann-fold domains"/>
    <property type="match status" value="1"/>
</dbReference>
<organism evidence="5 6">
    <name type="scientific">Pseudoclavibacter terrae</name>
    <dbReference type="NCBI Taxonomy" id="1530195"/>
    <lineage>
        <taxon>Bacteria</taxon>
        <taxon>Bacillati</taxon>
        <taxon>Actinomycetota</taxon>
        <taxon>Actinomycetes</taxon>
        <taxon>Micrococcales</taxon>
        <taxon>Microbacteriaceae</taxon>
        <taxon>Pseudoclavibacter</taxon>
    </lineage>
</organism>
<evidence type="ECO:0000256" key="3">
    <source>
        <dbReference type="ARBA" id="ARBA00023027"/>
    </source>
</evidence>
<evidence type="ECO:0000256" key="2">
    <source>
        <dbReference type="ARBA" id="ARBA00023002"/>
    </source>
</evidence>
<dbReference type="RefSeq" id="WP_151423172.1">
    <property type="nucleotide sequence ID" value="NZ_WBJX01000002.1"/>
</dbReference>
<dbReference type="GO" id="GO:0016616">
    <property type="term" value="F:oxidoreductase activity, acting on the CH-OH group of donors, NAD or NADP as acceptor"/>
    <property type="evidence" value="ECO:0007669"/>
    <property type="project" value="InterPro"/>
</dbReference>
<gene>
    <name evidence="5" type="ORF">F8O03_06540</name>
</gene>
<dbReference type="EMBL" id="WBJX01000002">
    <property type="protein sequence ID" value="KAB1638071.1"/>
    <property type="molecule type" value="Genomic_DNA"/>
</dbReference>
<dbReference type="GO" id="GO:0051287">
    <property type="term" value="F:NAD binding"/>
    <property type="evidence" value="ECO:0007669"/>
    <property type="project" value="InterPro"/>
</dbReference>
<dbReference type="OrthoDB" id="117809at2"/>
<dbReference type="InterPro" id="IPR006140">
    <property type="entry name" value="D-isomer_DH_NAD-bd"/>
</dbReference>
<dbReference type="PANTHER" id="PTHR43761:SF1">
    <property type="entry name" value="D-ISOMER SPECIFIC 2-HYDROXYACID DEHYDROGENASE CATALYTIC DOMAIN-CONTAINING PROTEIN-RELATED"/>
    <property type="match status" value="1"/>
</dbReference>
<evidence type="ECO:0000256" key="1">
    <source>
        <dbReference type="ARBA" id="ARBA00005854"/>
    </source>
</evidence>
<evidence type="ECO:0000259" key="4">
    <source>
        <dbReference type="Pfam" id="PF02826"/>
    </source>
</evidence>
<feature type="domain" description="D-isomer specific 2-hydroxyacid dehydrogenase NAD-binding" evidence="4">
    <location>
        <begin position="114"/>
        <end position="291"/>
    </location>
</feature>
<keyword evidence="6" id="KW-1185">Reference proteome</keyword>
<keyword evidence="2" id="KW-0560">Oxidoreductase</keyword>